<gene>
    <name evidence="2" type="primary">Mo01122</name>
    <name evidence="2" type="ORF">E5Q_01122</name>
</gene>
<proteinExistence type="predicted"/>
<keyword evidence="1" id="KW-0812">Transmembrane</keyword>
<dbReference type="PANTHER" id="PTHR28019:SF2">
    <property type="entry name" value="CELL MEMBRANE PROTEIN YLR413W-RELATED"/>
    <property type="match status" value="1"/>
</dbReference>
<dbReference type="GO" id="GO:0051285">
    <property type="term" value="C:cell cortex of cell tip"/>
    <property type="evidence" value="ECO:0007669"/>
    <property type="project" value="TreeGrafter"/>
</dbReference>
<evidence type="ECO:0000313" key="2">
    <source>
        <dbReference type="EMBL" id="GAA94470.1"/>
    </source>
</evidence>
<sequence length="268" mass="28750">MAGKRGACASIGIFFALASVLLIIFAEIGQVRYGTVYRHIRFVTLDTTGLGAGLQAAGVTDITGLYSTSNVRTADNQGLHRYYQWGFWNYCSDDAGEGARPVYCQSSTAGNKLLPLTTLLSDAPASLTNDITTVLPTGTRLTDEGYLGTTSRVAFYFLLIGAIFSGLSLFTGFLAHRFAFLLGAIFAIVAFICLLVGSAIYTAIVVVLRSAIDNRSVNGIALGLHFGFGNALWLSWAATAASLCAIIPYIFACCFGGRHYETSEKDYY</sequence>
<reference evidence="2 3" key="1">
    <citation type="journal article" date="2011" name="J. Gen. Appl. Microbiol.">
        <title>Draft genome sequencing of the enigmatic basidiomycete Mixia osmundae.</title>
        <authorList>
            <person name="Nishida H."/>
            <person name="Nagatsuka Y."/>
            <person name="Sugiyama J."/>
        </authorList>
    </citation>
    <scope>NUCLEOTIDE SEQUENCE [LARGE SCALE GENOMIC DNA]</scope>
    <source>
        <strain evidence="3">CBS 9802 / IAM 14324 / JCM 22182 / KY 12970</strain>
    </source>
</reference>
<feature type="transmembrane region" description="Helical" evidence="1">
    <location>
        <begin position="7"/>
        <end position="26"/>
    </location>
</feature>
<dbReference type="EMBL" id="BABT02000035">
    <property type="protein sequence ID" value="GAA94470.1"/>
    <property type="molecule type" value="Genomic_DNA"/>
</dbReference>
<accession>G7DV60</accession>
<dbReference type="GO" id="GO:0031505">
    <property type="term" value="P:fungal-type cell wall organization"/>
    <property type="evidence" value="ECO:0007669"/>
    <property type="project" value="TreeGrafter"/>
</dbReference>
<dbReference type="AlphaFoldDB" id="G7DV60"/>
<dbReference type="HOGENOM" id="CLU_094315_0_0_1"/>
<name>G7DV60_MIXOS</name>
<comment type="caution">
    <text evidence="2">The sequence shown here is derived from an EMBL/GenBank/DDBJ whole genome shotgun (WGS) entry which is preliminary data.</text>
</comment>
<keyword evidence="1" id="KW-1133">Transmembrane helix</keyword>
<dbReference type="OrthoDB" id="3349852at2759"/>
<dbReference type="eggNOG" id="ENOG502S1TA">
    <property type="taxonomic scope" value="Eukaryota"/>
</dbReference>
<evidence type="ECO:0000256" key="1">
    <source>
        <dbReference type="SAM" id="Phobius"/>
    </source>
</evidence>
<feature type="transmembrane region" description="Helical" evidence="1">
    <location>
        <begin position="232"/>
        <end position="255"/>
    </location>
</feature>
<protein>
    <recommendedName>
        <fullName evidence="4">Actin cortical patch SUR7/pH-response regulator PalI</fullName>
    </recommendedName>
</protein>
<dbReference type="GO" id="GO:0005886">
    <property type="term" value="C:plasma membrane"/>
    <property type="evidence" value="ECO:0007669"/>
    <property type="project" value="InterPro"/>
</dbReference>
<reference evidence="2 3" key="2">
    <citation type="journal article" date="2012" name="Open Biol.">
        <title>Characteristics of nucleosomes and linker DNA regions on the genome of the basidiomycete Mixia osmundae revealed by mono- and dinucleosome mapping.</title>
        <authorList>
            <person name="Nishida H."/>
            <person name="Kondo S."/>
            <person name="Matsumoto T."/>
            <person name="Suzuki Y."/>
            <person name="Yoshikawa H."/>
            <person name="Taylor T.D."/>
            <person name="Sugiyama J."/>
        </authorList>
    </citation>
    <scope>NUCLEOTIDE SEQUENCE [LARGE SCALE GENOMIC DNA]</scope>
    <source>
        <strain evidence="3">CBS 9802 / IAM 14324 / JCM 22182 / KY 12970</strain>
    </source>
</reference>
<organism evidence="2 3">
    <name type="scientific">Mixia osmundae (strain CBS 9802 / IAM 14324 / JCM 22182 / KY 12970)</name>
    <dbReference type="NCBI Taxonomy" id="764103"/>
    <lineage>
        <taxon>Eukaryota</taxon>
        <taxon>Fungi</taxon>
        <taxon>Dikarya</taxon>
        <taxon>Basidiomycota</taxon>
        <taxon>Pucciniomycotina</taxon>
        <taxon>Mixiomycetes</taxon>
        <taxon>Mixiales</taxon>
        <taxon>Mixiaceae</taxon>
        <taxon>Mixia</taxon>
    </lineage>
</organism>
<dbReference type="InterPro" id="IPR052413">
    <property type="entry name" value="SUR7_domain"/>
</dbReference>
<dbReference type="InterPro" id="IPR009571">
    <property type="entry name" value="SUR7/Rim9-like_fungi"/>
</dbReference>
<dbReference type="Gene3D" id="1.20.140.150">
    <property type="match status" value="1"/>
</dbReference>
<keyword evidence="3" id="KW-1185">Reference proteome</keyword>
<dbReference type="Pfam" id="PF06687">
    <property type="entry name" value="SUR7"/>
    <property type="match status" value="1"/>
</dbReference>
<dbReference type="InParanoid" id="G7DV60"/>
<dbReference type="Proteomes" id="UP000009131">
    <property type="component" value="Unassembled WGS sequence"/>
</dbReference>
<feature type="transmembrane region" description="Helical" evidence="1">
    <location>
        <begin position="181"/>
        <end position="212"/>
    </location>
</feature>
<keyword evidence="1" id="KW-0472">Membrane</keyword>
<feature type="transmembrane region" description="Helical" evidence="1">
    <location>
        <begin position="153"/>
        <end position="174"/>
    </location>
</feature>
<dbReference type="PANTHER" id="PTHR28019">
    <property type="entry name" value="CELL MEMBRANE PROTEIN YLR413W-RELATED"/>
    <property type="match status" value="1"/>
</dbReference>
<evidence type="ECO:0000313" key="3">
    <source>
        <dbReference type="Proteomes" id="UP000009131"/>
    </source>
</evidence>
<evidence type="ECO:0008006" key="4">
    <source>
        <dbReference type="Google" id="ProtNLM"/>
    </source>
</evidence>